<proteinExistence type="predicted"/>
<protein>
    <submittedName>
        <fullName evidence="2">Uncharacterized protein</fullName>
    </submittedName>
</protein>
<organism evidence="2 3">
    <name type="scientific">Dryococelus australis</name>
    <dbReference type="NCBI Taxonomy" id="614101"/>
    <lineage>
        <taxon>Eukaryota</taxon>
        <taxon>Metazoa</taxon>
        <taxon>Ecdysozoa</taxon>
        <taxon>Arthropoda</taxon>
        <taxon>Hexapoda</taxon>
        <taxon>Insecta</taxon>
        <taxon>Pterygota</taxon>
        <taxon>Neoptera</taxon>
        <taxon>Polyneoptera</taxon>
        <taxon>Phasmatodea</taxon>
        <taxon>Verophasmatodea</taxon>
        <taxon>Anareolatae</taxon>
        <taxon>Phasmatidae</taxon>
        <taxon>Eurycanthinae</taxon>
        <taxon>Dryococelus</taxon>
    </lineage>
</organism>
<feature type="transmembrane region" description="Helical" evidence="1">
    <location>
        <begin position="20"/>
        <end position="39"/>
    </location>
</feature>
<sequence length="199" mass="21536">MWESCWTMPLVGGFSWGSPVSLALSFWHCSILILITLIGSQNLDVKSHPNLFTHSNALLSDVFNGRQASSPIRDYGDSANSNPASADCDVTSPTLSNTSGSLCVTMWPMEGAPLAPHHDGQSGRSNGRGELSSFAIVWPRSAVKSDALQSVAHAGIMFQCQREMEGMRKREGAPSQVYQSGLFGVWCRLLLIPPDAKQL</sequence>
<accession>A0ABQ9I6U1</accession>
<keyword evidence="1" id="KW-1133">Transmembrane helix</keyword>
<dbReference type="Proteomes" id="UP001159363">
    <property type="component" value="Chromosome 2"/>
</dbReference>
<gene>
    <name evidence="2" type="ORF">PR048_004946</name>
</gene>
<dbReference type="EMBL" id="JARBHB010000002">
    <property type="protein sequence ID" value="KAJ8892366.1"/>
    <property type="molecule type" value="Genomic_DNA"/>
</dbReference>
<reference evidence="2 3" key="1">
    <citation type="submission" date="2023-02" db="EMBL/GenBank/DDBJ databases">
        <title>LHISI_Scaffold_Assembly.</title>
        <authorList>
            <person name="Stuart O.P."/>
            <person name="Cleave R."/>
            <person name="Magrath M.J.L."/>
            <person name="Mikheyev A.S."/>
        </authorList>
    </citation>
    <scope>NUCLEOTIDE SEQUENCE [LARGE SCALE GENOMIC DNA]</scope>
    <source>
        <strain evidence="2">Daus_M_001</strain>
        <tissue evidence="2">Leg muscle</tissue>
    </source>
</reference>
<evidence type="ECO:0000313" key="2">
    <source>
        <dbReference type="EMBL" id="KAJ8892366.1"/>
    </source>
</evidence>
<evidence type="ECO:0000313" key="3">
    <source>
        <dbReference type="Proteomes" id="UP001159363"/>
    </source>
</evidence>
<keyword evidence="1" id="KW-0472">Membrane</keyword>
<comment type="caution">
    <text evidence="2">The sequence shown here is derived from an EMBL/GenBank/DDBJ whole genome shotgun (WGS) entry which is preliminary data.</text>
</comment>
<name>A0ABQ9I6U1_9NEOP</name>
<keyword evidence="3" id="KW-1185">Reference proteome</keyword>
<keyword evidence="1" id="KW-0812">Transmembrane</keyword>
<evidence type="ECO:0000256" key="1">
    <source>
        <dbReference type="SAM" id="Phobius"/>
    </source>
</evidence>